<feature type="non-terminal residue" evidence="2">
    <location>
        <position position="1"/>
    </location>
</feature>
<gene>
    <name evidence="2" type="ORF">HXL68_15890</name>
</gene>
<dbReference type="EMBL" id="JABZMI010000481">
    <property type="protein sequence ID" value="MBF1166504.1"/>
    <property type="molecule type" value="Genomic_DNA"/>
</dbReference>
<keyword evidence="1" id="KW-1133">Transmembrane helix</keyword>
<reference evidence="2" key="1">
    <citation type="submission" date="2020-04" db="EMBL/GenBank/DDBJ databases">
        <title>Deep metagenomics examines the oral microbiome during advanced dental caries in children, revealing novel taxa and co-occurrences with host molecules.</title>
        <authorList>
            <person name="Baker J.L."/>
            <person name="Morton J.T."/>
            <person name="Dinis M."/>
            <person name="Alvarez R."/>
            <person name="Tran N.C."/>
            <person name="Knight R."/>
            <person name="Edlund A."/>
        </authorList>
    </citation>
    <scope>NUCLEOTIDE SEQUENCE</scope>
    <source>
        <strain evidence="2">JCVI_32_bin.24</strain>
    </source>
</reference>
<keyword evidence="1" id="KW-0812">Transmembrane</keyword>
<proteinExistence type="predicted"/>
<evidence type="ECO:0000256" key="1">
    <source>
        <dbReference type="SAM" id="Phobius"/>
    </source>
</evidence>
<protein>
    <submittedName>
        <fullName evidence="2">Apolipoprotein N-acyltransferase</fullName>
    </submittedName>
</protein>
<organism evidence="2 3">
    <name type="scientific">Dechloromonas agitata</name>
    <dbReference type="NCBI Taxonomy" id="73030"/>
    <lineage>
        <taxon>Bacteria</taxon>
        <taxon>Pseudomonadati</taxon>
        <taxon>Pseudomonadota</taxon>
        <taxon>Betaproteobacteria</taxon>
        <taxon>Rhodocyclales</taxon>
        <taxon>Azonexaceae</taxon>
        <taxon>Dechloromonas</taxon>
    </lineage>
</organism>
<dbReference type="AlphaFoldDB" id="A0A930BUX2"/>
<sequence length="50" mass="5299">VRATLPPFTTGVLTGEVTAQSGLTPYARFGDWPALGLIGLMALLSLRRRG</sequence>
<keyword evidence="1" id="KW-0472">Membrane</keyword>
<evidence type="ECO:0000313" key="3">
    <source>
        <dbReference type="Proteomes" id="UP000718593"/>
    </source>
</evidence>
<dbReference type="Proteomes" id="UP000718593">
    <property type="component" value="Unassembled WGS sequence"/>
</dbReference>
<accession>A0A930BUX2</accession>
<evidence type="ECO:0000313" key="2">
    <source>
        <dbReference type="EMBL" id="MBF1166504.1"/>
    </source>
</evidence>
<name>A0A930BUX2_9RHOO</name>
<feature type="transmembrane region" description="Helical" evidence="1">
    <location>
        <begin position="29"/>
        <end position="46"/>
    </location>
</feature>
<comment type="caution">
    <text evidence="2">The sequence shown here is derived from an EMBL/GenBank/DDBJ whole genome shotgun (WGS) entry which is preliminary data.</text>
</comment>